<evidence type="ECO:0000256" key="6">
    <source>
        <dbReference type="ARBA" id="ARBA00022841"/>
    </source>
</evidence>
<accession>A0A371J3L3</accession>
<dbReference type="GO" id="GO:0042121">
    <property type="term" value="P:alginic acid biosynthetic process"/>
    <property type="evidence" value="ECO:0007669"/>
    <property type="project" value="UniProtKB-UniPathway"/>
</dbReference>
<dbReference type="UniPathway" id="UPA00286"/>
<reference evidence="9 10" key="1">
    <citation type="journal article" date="2017" name="Genome Announc.">
        <title>Draft Genome Sequence of Romboutsia weinsteinii sp. nov. Strain CCRI-19649(T) Isolated from Surface Water.</title>
        <authorList>
            <person name="Maheux A.F."/>
            <person name="Boudreau D.K."/>
            <person name="Berube E."/>
            <person name="Boissinot M."/>
            <person name="Cantin P."/>
            <person name="Raymond F."/>
            <person name="Corbeil J."/>
            <person name="Omar R.F."/>
            <person name="Bergeron M.G."/>
        </authorList>
    </citation>
    <scope>NUCLEOTIDE SEQUENCE [LARGE SCALE GENOMIC DNA]</scope>
    <source>
        <strain evidence="9 10">CCRI-19649</strain>
    </source>
</reference>
<dbReference type="Pfam" id="PF16822">
    <property type="entry name" value="ALGX"/>
    <property type="match status" value="1"/>
</dbReference>
<gene>
    <name evidence="9" type="ORF">CHL78_009765</name>
</gene>
<protein>
    <recommendedName>
        <fullName evidence="8">AlgX/AlgJ SGNH hydrolase-like domain-containing protein</fullName>
    </recommendedName>
</protein>
<evidence type="ECO:0000313" key="10">
    <source>
        <dbReference type="Proteomes" id="UP000215694"/>
    </source>
</evidence>
<feature type="domain" description="AlgX/AlgJ SGNH hydrolase-like" evidence="8">
    <location>
        <begin position="93"/>
        <end position="264"/>
    </location>
</feature>
<dbReference type="Proteomes" id="UP000215694">
    <property type="component" value="Unassembled WGS sequence"/>
</dbReference>
<dbReference type="OrthoDB" id="175771at2"/>
<evidence type="ECO:0000256" key="2">
    <source>
        <dbReference type="ARBA" id="ARBA00005182"/>
    </source>
</evidence>
<dbReference type="RefSeq" id="WP_094368881.1">
    <property type="nucleotide sequence ID" value="NZ_NOJY02000014.1"/>
</dbReference>
<dbReference type="GO" id="GO:0042597">
    <property type="term" value="C:periplasmic space"/>
    <property type="evidence" value="ECO:0007669"/>
    <property type="project" value="UniProtKB-SubCell"/>
</dbReference>
<dbReference type="GO" id="GO:0016740">
    <property type="term" value="F:transferase activity"/>
    <property type="evidence" value="ECO:0007669"/>
    <property type="project" value="UniProtKB-KW"/>
</dbReference>
<keyword evidence="6" id="KW-0016">Alginate biosynthesis</keyword>
<proteinExistence type="predicted"/>
<keyword evidence="7" id="KW-1133">Transmembrane helix</keyword>
<evidence type="ECO:0000256" key="4">
    <source>
        <dbReference type="ARBA" id="ARBA00022729"/>
    </source>
</evidence>
<organism evidence="9 10">
    <name type="scientific">Romboutsia weinsteinii</name>
    <dbReference type="NCBI Taxonomy" id="2020949"/>
    <lineage>
        <taxon>Bacteria</taxon>
        <taxon>Bacillati</taxon>
        <taxon>Bacillota</taxon>
        <taxon>Clostridia</taxon>
        <taxon>Peptostreptococcales</taxon>
        <taxon>Peptostreptococcaceae</taxon>
        <taxon>Romboutsia</taxon>
    </lineage>
</organism>
<evidence type="ECO:0000256" key="5">
    <source>
        <dbReference type="ARBA" id="ARBA00022764"/>
    </source>
</evidence>
<evidence type="ECO:0000256" key="7">
    <source>
        <dbReference type="SAM" id="Phobius"/>
    </source>
</evidence>
<keyword evidence="3" id="KW-0808">Transferase</keyword>
<sequence length="396" mass="46349">MNKRSKYVIAPFLGIIFGFFAINIINPDKNYSVAENRNLEKMPTLDSVKKGTFFSDYEKYYNDQFPLREEMISISTKSEAALNKTEVGNYYLGENNWILGKFPKILTSDQLESYSSNIDELAKISKNLGKDVYYTMMPHKTNILKHLYPKYVDNTKNIDINRASFESSLDSKLTKYIDMDEFFLDNFNEKELEKLYFKTDHHWNGVGAYEGFKMMASNMDLGVSKESLKNHFDRYKTITYTKKEFIGSYNQNLDMLVKEKEYPSYAYIEDAKYEYLLNKNVKKEEEILATSRDKNEWDYGGAYIRGAQTNILEIKNKDALVDKKILVFRDSYQAPTTWLFADLFSEVEIVDPRNIDKIDKTYEEIIKDSNSDIVMFMYNSSGFDSMIDKMIEKGIK</sequence>
<dbReference type="AlphaFoldDB" id="A0A371J3L3"/>
<keyword evidence="7" id="KW-0472">Membrane</keyword>
<keyword evidence="7" id="KW-0812">Transmembrane</keyword>
<dbReference type="EMBL" id="NOJY02000014">
    <property type="protein sequence ID" value="RDY27266.1"/>
    <property type="molecule type" value="Genomic_DNA"/>
</dbReference>
<comment type="pathway">
    <text evidence="2">Glycan biosynthesis; alginate biosynthesis.</text>
</comment>
<evidence type="ECO:0000313" key="9">
    <source>
        <dbReference type="EMBL" id="RDY27266.1"/>
    </source>
</evidence>
<keyword evidence="10" id="KW-1185">Reference proteome</keyword>
<keyword evidence="4" id="KW-0732">Signal</keyword>
<comment type="caution">
    <text evidence="9">The sequence shown here is derived from an EMBL/GenBank/DDBJ whole genome shotgun (WGS) entry which is preliminary data.</text>
</comment>
<evidence type="ECO:0000259" key="8">
    <source>
        <dbReference type="Pfam" id="PF16822"/>
    </source>
</evidence>
<dbReference type="InterPro" id="IPR031811">
    <property type="entry name" value="ALGX/ALGJ_SGNH-like"/>
</dbReference>
<evidence type="ECO:0000256" key="3">
    <source>
        <dbReference type="ARBA" id="ARBA00022679"/>
    </source>
</evidence>
<comment type="subcellular location">
    <subcellularLocation>
        <location evidence="1">Periplasm</location>
    </subcellularLocation>
</comment>
<name>A0A371J3L3_9FIRM</name>
<keyword evidence="5" id="KW-0574">Periplasm</keyword>
<evidence type="ECO:0000256" key="1">
    <source>
        <dbReference type="ARBA" id="ARBA00004418"/>
    </source>
</evidence>
<feature type="transmembrane region" description="Helical" evidence="7">
    <location>
        <begin position="7"/>
        <end position="25"/>
    </location>
</feature>